<dbReference type="SUPFAM" id="SSF48576">
    <property type="entry name" value="Terpenoid synthases"/>
    <property type="match status" value="1"/>
</dbReference>
<feature type="region of interest" description="Disordered" evidence="1">
    <location>
        <begin position="1"/>
        <end position="34"/>
    </location>
</feature>
<protein>
    <submittedName>
        <fullName evidence="4">Uncharacterized protein</fullName>
    </submittedName>
</protein>
<name>A0A4Z1K0Q4_9HELO</name>
<dbReference type="Gene3D" id="1.25.40.10">
    <property type="entry name" value="Tetratricopeptide repeat domain"/>
    <property type="match status" value="2"/>
</dbReference>
<dbReference type="Gene3D" id="1.10.600.10">
    <property type="entry name" value="Farnesyl Diphosphate Synthase"/>
    <property type="match status" value="2"/>
</dbReference>
<feature type="compositionally biased region" description="Acidic residues" evidence="1">
    <location>
        <begin position="1166"/>
        <end position="1179"/>
    </location>
</feature>
<evidence type="ECO:0000256" key="1">
    <source>
        <dbReference type="SAM" id="MobiDB-lite"/>
    </source>
</evidence>
<dbReference type="Pfam" id="PF17100">
    <property type="entry name" value="NACHT_N"/>
    <property type="match status" value="1"/>
</dbReference>
<feature type="region of interest" description="Disordered" evidence="1">
    <location>
        <begin position="1157"/>
        <end position="1199"/>
    </location>
</feature>
<gene>
    <name evidence="4" type="ORF">BELL_0032g00300</name>
</gene>
<keyword evidence="5" id="KW-1185">Reference proteome</keyword>
<feature type="domain" description="NB-ARC" evidence="2">
    <location>
        <begin position="350"/>
        <end position="500"/>
    </location>
</feature>
<proteinExistence type="predicted"/>
<dbReference type="Gene3D" id="3.40.50.300">
    <property type="entry name" value="P-loop containing nucleotide triphosphate hydrolases"/>
    <property type="match status" value="1"/>
</dbReference>
<dbReference type="InterPro" id="IPR008949">
    <property type="entry name" value="Isoprenoid_synthase_dom_sf"/>
</dbReference>
<dbReference type="InterPro" id="IPR011990">
    <property type="entry name" value="TPR-like_helical_dom_sf"/>
</dbReference>
<evidence type="ECO:0000259" key="2">
    <source>
        <dbReference type="Pfam" id="PF00931"/>
    </source>
</evidence>
<evidence type="ECO:0000313" key="4">
    <source>
        <dbReference type="EMBL" id="TGO79465.1"/>
    </source>
</evidence>
<evidence type="ECO:0000259" key="3">
    <source>
        <dbReference type="Pfam" id="PF17100"/>
    </source>
</evidence>
<dbReference type="STRING" id="278938.A0A4Z1K0Q4"/>
<dbReference type="PANTHER" id="PTHR46082:SF6">
    <property type="entry name" value="AAA+ ATPASE DOMAIN-CONTAINING PROTEIN-RELATED"/>
    <property type="match status" value="1"/>
</dbReference>
<dbReference type="SUPFAM" id="SSF52540">
    <property type="entry name" value="P-loop containing nucleoside triphosphate hydrolases"/>
    <property type="match status" value="1"/>
</dbReference>
<dbReference type="Pfam" id="PF00931">
    <property type="entry name" value="NB-ARC"/>
    <property type="match status" value="1"/>
</dbReference>
<reference evidence="4 5" key="1">
    <citation type="submission" date="2017-12" db="EMBL/GenBank/DDBJ databases">
        <title>Comparative genomics of Botrytis spp.</title>
        <authorList>
            <person name="Valero-Jimenez C.A."/>
            <person name="Tapia P."/>
            <person name="Veloso J."/>
            <person name="Silva-Moreno E."/>
            <person name="Staats M."/>
            <person name="Valdes J.H."/>
            <person name="Van Kan J.A.L."/>
        </authorList>
    </citation>
    <scope>NUCLEOTIDE SEQUENCE [LARGE SCALE GENOMIC DNA]</scope>
    <source>
        <strain evidence="4 5">Be9601</strain>
    </source>
</reference>
<sequence>MNSKRRFFKGLWRGTGKKQPDDSIGNGEPAPKIETPKRTIAGLIYATLDSTPQPLYRFSPQSTTPTPISQTPTSKSGETLWSRAYTSLLKNSPDLMETYEALLLDTNPTTLDKQEQMKTMVHKKQEILESKQWTVKISGKSLKVKDQVKRIMEAFKKVKEFGAALASIDPIHAGLPWAGVSFLLSLVSNDFEQNEALLEGLEKLSDIIARYTEVESVYLNTAVAGDLDIQLELRVIKLYACILKFQATAACYLSYSTLKRLMRNLPKLDDWTKLLTEVTSEDENCYRWVSLQDSRVLRKLYEHINPLVSIQPLTILPSYFEVPTGRKISHFIGRGEVLARIDSAHSRSSSSKAGIVVLRGLGGQGKTQIALEYCHVSRNKFKAVFWVDASSESSAIRSFETIYAKIKGPGNDCVSGDAKLEVVKNTIRTWNSKWLITFDNYDTPDAFSLEDYIPHSVYGSVLVTTRHKDVDALVEDAAAAIELLGLHDKEALQLLYRQSGTEENEVNKMNGLNIVKRLGYHALAVAQAATYIKNLKLDFSAFESHYSRRREAILKYKIPMNKYTKLLSEFEKETAFNVFTTWELSFDELKAQHNSTDLEQLLTILAFFDPRDISEELFSIYMSRGFWWSYKYPGFAFCQREAGVWDRDAFADALQILETLSLIQSFYASTDGEYHVSLHPLVKDWIRLRTKEALCEEYTVLVAEMIAGQAIEESRGMDPVHLHAHEENIGYITTPNVVEGSYDESSNKRSMYESFYLSECIMCKALNFMAYSEKGKAIGGRLFERQKKFHWGDTWQSSLTVKEEIQDTLGMLKMTEEALSICEQLYTLHLRTYGEKHEETIHSIELLGRRLKEFGEFERALKLQRKVIEYNKENRSDDDPILLESMSALATTLMELGITDEAEQLYRKVIGLQVKLSGEAHATTLESKINLAELLEKTTQTEEANKLCTEILSFMNSWAIFDSDALSLHIALEPILQNLHRWEDCLALSQHVLKLVEQSHRKRLDELFGATFMVANALQGLIRFDEAEQVFKKLYLMCAESLKGNSLIFISAQMCYAKMLRCLGKREKAEELARDLLQRLKESHGEESIEFRNANKSPSLSWLHRTRKSLQDLDAYYEQALGGRDDVTDEERYAAWRAWKVKVGEEVVTRLYKEIDETSEGSDYGSESEEEDEDEEESEGSGHGSESGSVEKMKQGTRASSNMQVMDIYSTCQVIDTKEVPGFFSRYSAAISVGAPDVESALSAIAQEASQPDSRERRRALIRYSNAYGDPFSICHCSAEVERLVLLASIIEVMWIHDDVTEELDHSAACREHSALAEVLRIDVQPSDFTPKNVRQSALATVLRKAIDLDPEKAPRMIETLQDYLATFDSRDDDFDRMEEYMPYRVANCGYWQQYDFTMGKILGLTNDYFSWNIEKNQTTDRIRNGVRVLIRQHKISPDAAKSLLLGLIVEEESKAARLKKERLERPVSRELSMYFEAIELYVGGSCFWHATAPRYRVFE</sequence>
<dbReference type="InterPro" id="IPR002182">
    <property type="entry name" value="NB-ARC"/>
</dbReference>
<dbReference type="PANTHER" id="PTHR46082">
    <property type="entry name" value="ATP/GTP-BINDING PROTEIN-RELATED"/>
    <property type="match status" value="1"/>
</dbReference>
<dbReference type="InterPro" id="IPR027417">
    <property type="entry name" value="P-loop_NTPase"/>
</dbReference>
<dbReference type="EMBL" id="PQXM01000032">
    <property type="protein sequence ID" value="TGO79465.1"/>
    <property type="molecule type" value="Genomic_DNA"/>
</dbReference>
<dbReference type="SUPFAM" id="SSF48452">
    <property type="entry name" value="TPR-like"/>
    <property type="match status" value="2"/>
</dbReference>
<comment type="caution">
    <text evidence="4">The sequence shown here is derived from an EMBL/GenBank/DDBJ whole genome shotgun (WGS) entry which is preliminary data.</text>
</comment>
<dbReference type="Pfam" id="PF13374">
    <property type="entry name" value="TPR_10"/>
    <property type="match status" value="1"/>
</dbReference>
<dbReference type="Proteomes" id="UP000297229">
    <property type="component" value="Unassembled WGS sequence"/>
</dbReference>
<accession>A0A4Z1K0Q4</accession>
<dbReference type="InterPro" id="IPR053137">
    <property type="entry name" value="NLR-like"/>
</dbReference>
<dbReference type="GO" id="GO:0043531">
    <property type="term" value="F:ADP binding"/>
    <property type="evidence" value="ECO:0007669"/>
    <property type="project" value="InterPro"/>
</dbReference>
<organism evidence="4 5">
    <name type="scientific">Botrytis elliptica</name>
    <dbReference type="NCBI Taxonomy" id="278938"/>
    <lineage>
        <taxon>Eukaryota</taxon>
        <taxon>Fungi</taxon>
        <taxon>Dikarya</taxon>
        <taxon>Ascomycota</taxon>
        <taxon>Pezizomycotina</taxon>
        <taxon>Leotiomycetes</taxon>
        <taxon>Helotiales</taxon>
        <taxon>Sclerotiniaceae</taxon>
        <taxon>Botrytis</taxon>
    </lineage>
</organism>
<feature type="domain" description="NWD NACHT-NTPase N-terminal" evidence="3">
    <location>
        <begin position="78"/>
        <end position="284"/>
    </location>
</feature>
<dbReference type="InterPro" id="IPR031359">
    <property type="entry name" value="NACHT_N"/>
</dbReference>
<evidence type="ECO:0000313" key="5">
    <source>
        <dbReference type="Proteomes" id="UP000297229"/>
    </source>
</evidence>